<dbReference type="OrthoDB" id="9808993at2"/>
<dbReference type="STRING" id="111780.Sta7437_2639"/>
<name>K9XVS4_STAC7</name>
<reference evidence="2" key="1">
    <citation type="journal article" date="2013" name="Proc. Natl. Acad. Sci. U.S.A.">
        <title>Improving the coverage of the cyanobacterial phylum using diversity-driven genome sequencing.</title>
        <authorList>
            <person name="Shih P.M."/>
            <person name="Wu D."/>
            <person name="Latifi A."/>
            <person name="Axen S.D."/>
            <person name="Fewer D.P."/>
            <person name="Talla E."/>
            <person name="Calteau A."/>
            <person name="Cai F."/>
            <person name="Tandeau de Marsac N."/>
            <person name="Rippka R."/>
            <person name="Herdman M."/>
            <person name="Sivonen K."/>
            <person name="Coursin T."/>
            <person name="Laurent T."/>
            <person name="Goodwin L."/>
            <person name="Nolan M."/>
            <person name="Davenport K.W."/>
            <person name="Han C.S."/>
            <person name="Rubin E.M."/>
            <person name="Eisen J.A."/>
            <person name="Woyke T."/>
            <person name="Gugger M."/>
            <person name="Kerfeld C.A."/>
        </authorList>
    </citation>
    <scope>NUCLEOTIDE SEQUENCE [LARGE SCALE GENOMIC DNA]</scope>
    <source>
        <strain evidence="2">ATCC 29371 / PCC 7437</strain>
    </source>
</reference>
<dbReference type="HOGENOM" id="CLU_051795_2_0_3"/>
<protein>
    <recommendedName>
        <fullName evidence="3">N-methyl-D-aspartate receptor NMDAR2C subunit</fullName>
    </recommendedName>
</protein>
<dbReference type="EMBL" id="CP003653">
    <property type="protein sequence ID" value="AFZ36169.1"/>
    <property type="molecule type" value="Genomic_DNA"/>
</dbReference>
<dbReference type="PATRIC" id="fig|111780.3.peg.2743"/>
<dbReference type="KEGG" id="scs:Sta7437_2639"/>
<dbReference type="AlphaFoldDB" id="K9XVS4"/>
<dbReference type="Gene3D" id="1.10.3210.10">
    <property type="entry name" value="Hypothetical protein af1432"/>
    <property type="match status" value="1"/>
</dbReference>
<dbReference type="PANTHER" id="PTHR21174:SF0">
    <property type="entry name" value="HD PHOSPHOHYDROLASE FAMILY PROTEIN-RELATED"/>
    <property type="match status" value="1"/>
</dbReference>
<dbReference type="RefSeq" id="WP_015193837.1">
    <property type="nucleotide sequence ID" value="NC_019748.1"/>
</dbReference>
<evidence type="ECO:0008006" key="3">
    <source>
        <dbReference type="Google" id="ProtNLM"/>
    </source>
</evidence>
<gene>
    <name evidence="1" type="ordered locus">Sta7437_2639</name>
</gene>
<dbReference type="SUPFAM" id="SSF109604">
    <property type="entry name" value="HD-domain/PDEase-like"/>
    <property type="match status" value="1"/>
</dbReference>
<accession>K9XVS4</accession>
<dbReference type="eggNOG" id="COG4339">
    <property type="taxonomic scope" value="Bacteria"/>
</dbReference>
<dbReference type="InterPro" id="IPR009218">
    <property type="entry name" value="HD_phosphohydro"/>
</dbReference>
<proteinExistence type="predicted"/>
<organism evidence="1 2">
    <name type="scientific">Stanieria cyanosphaera (strain ATCC 29371 / PCC 7437)</name>
    <dbReference type="NCBI Taxonomy" id="111780"/>
    <lineage>
        <taxon>Bacteria</taxon>
        <taxon>Bacillati</taxon>
        <taxon>Cyanobacteriota</taxon>
        <taxon>Cyanophyceae</taxon>
        <taxon>Pleurocapsales</taxon>
        <taxon>Dermocarpellaceae</taxon>
        <taxon>Stanieria</taxon>
    </lineage>
</organism>
<dbReference type="Proteomes" id="UP000010473">
    <property type="component" value="Chromosome"/>
</dbReference>
<dbReference type="PIRSF" id="PIRSF035170">
    <property type="entry name" value="HD_phosphohydro"/>
    <property type="match status" value="1"/>
</dbReference>
<sequence length="214" mass="25271">MKLEKLKDNWDNLLQSLKVDLFLAEPIFNDLVTAYSNSTRYYHNLQHIEQLLTVANLMKDEAKNFSVIELAIWFHDVIYDSQAQINEEKSAVYAEQVLTHLKIDDCIIQSVKQLILKTQTHQTNFEDYDSQIFLDADLSILGASQTEYQIYSQAIRQEYSWLPQADYCFGRKKVLASFLARTRVYHTEYFFNRLESQARFNLQQEFFAINKIKN</sequence>
<evidence type="ECO:0000313" key="2">
    <source>
        <dbReference type="Proteomes" id="UP000010473"/>
    </source>
</evidence>
<evidence type="ECO:0000313" key="1">
    <source>
        <dbReference type="EMBL" id="AFZ36169.1"/>
    </source>
</evidence>
<keyword evidence="2" id="KW-1185">Reference proteome</keyword>
<dbReference type="PANTHER" id="PTHR21174">
    <property type="match status" value="1"/>
</dbReference>